<dbReference type="GO" id="GO:0022857">
    <property type="term" value="F:transmembrane transporter activity"/>
    <property type="evidence" value="ECO:0007669"/>
    <property type="project" value="InterPro"/>
</dbReference>
<dbReference type="AlphaFoldDB" id="A0A101FWW2"/>
<comment type="similarity">
    <text evidence="7">Belongs to the major facilitator superfamily. Drug:H(+) antiporter-3 (DHA3) (TC 2.A.1.21) family.</text>
</comment>
<dbReference type="PANTHER" id="PTHR23513">
    <property type="entry name" value="INTEGRAL MEMBRANE EFFLUX PROTEIN-RELATED"/>
    <property type="match status" value="1"/>
</dbReference>
<evidence type="ECO:0000313" key="11">
    <source>
        <dbReference type="EMBL" id="KUK45954.1"/>
    </source>
</evidence>
<dbReference type="Proteomes" id="UP000064249">
    <property type="component" value="Unassembled WGS sequence"/>
</dbReference>
<evidence type="ECO:0000256" key="3">
    <source>
        <dbReference type="ARBA" id="ARBA00022475"/>
    </source>
</evidence>
<dbReference type="PANTHER" id="PTHR23513:SF9">
    <property type="entry name" value="ENTEROBACTIN EXPORTER ENTS"/>
    <property type="match status" value="1"/>
</dbReference>
<evidence type="ECO:0000256" key="9">
    <source>
        <dbReference type="SAM" id="Phobius"/>
    </source>
</evidence>
<evidence type="ECO:0000256" key="6">
    <source>
        <dbReference type="ARBA" id="ARBA00023136"/>
    </source>
</evidence>
<evidence type="ECO:0000256" key="2">
    <source>
        <dbReference type="ARBA" id="ARBA00022448"/>
    </source>
</evidence>
<comment type="caution">
    <text evidence="11">The sequence shown here is derived from an EMBL/GenBank/DDBJ whole genome shotgun (WGS) entry which is preliminary data.</text>
</comment>
<dbReference type="InterPro" id="IPR011701">
    <property type="entry name" value="MFS"/>
</dbReference>
<evidence type="ECO:0000259" key="10">
    <source>
        <dbReference type="PROSITE" id="PS50850"/>
    </source>
</evidence>
<feature type="domain" description="Major facilitator superfamily (MFS) profile" evidence="10">
    <location>
        <begin position="1"/>
        <end position="145"/>
    </location>
</feature>
<keyword evidence="4 9" id="KW-0812">Transmembrane</keyword>
<keyword evidence="3" id="KW-1003">Cell membrane</keyword>
<accession>A0A101FWW2</accession>
<dbReference type="SUPFAM" id="SSF103473">
    <property type="entry name" value="MFS general substrate transporter"/>
    <property type="match status" value="1"/>
</dbReference>
<feature type="transmembrane region" description="Helical" evidence="9">
    <location>
        <begin position="6"/>
        <end position="23"/>
    </location>
</feature>
<sequence length="164" mass="17630">MGFFSFAPLIVFTPIAGVLVDRWNRKLVMALSDIGAGIVTVTIFILLITDNLEIWHLYITGAVGGIFGAFQWPAYSAAITLLVDKKNYARTSGMISMAEFGVGIFTPILAGVLLQVIDVTGIIAIDLVTLVIGLLFLLVAFIPERYPGCICGHDYFPDPSGTGC</sequence>
<dbReference type="Gene3D" id="1.20.1250.20">
    <property type="entry name" value="MFS general substrate transporter like domains"/>
    <property type="match status" value="1"/>
</dbReference>
<dbReference type="Pfam" id="PF07690">
    <property type="entry name" value="MFS_1"/>
    <property type="match status" value="1"/>
</dbReference>
<evidence type="ECO:0000313" key="12">
    <source>
        <dbReference type="Proteomes" id="UP000064249"/>
    </source>
</evidence>
<keyword evidence="5 9" id="KW-1133">Transmembrane helix</keyword>
<reference evidence="11 12" key="1">
    <citation type="journal article" date="2015" name="MBio">
        <title>Genome-Resolved Metagenomic Analysis Reveals Roles for Candidate Phyla and Other Microbial Community Members in Biogeochemical Transformations in Oil Reservoirs.</title>
        <authorList>
            <person name="Hu P."/>
            <person name="Tom L."/>
            <person name="Singh A."/>
            <person name="Thomas B.C."/>
            <person name="Baker B.J."/>
            <person name="Piceno Y.M."/>
            <person name="Andersen G.L."/>
            <person name="Banfield J.F."/>
        </authorList>
    </citation>
    <scope>NUCLEOTIDE SEQUENCE [LARGE SCALE GENOMIC DNA]</scope>
    <source>
        <strain evidence="11">46_16</strain>
    </source>
</reference>
<keyword evidence="2" id="KW-0813">Transport</keyword>
<evidence type="ECO:0000256" key="5">
    <source>
        <dbReference type="ARBA" id="ARBA00022989"/>
    </source>
</evidence>
<keyword evidence="6 9" id="KW-0472">Membrane</keyword>
<dbReference type="InterPro" id="IPR036259">
    <property type="entry name" value="MFS_trans_sf"/>
</dbReference>
<name>A0A101FWW2_9CHLR</name>
<feature type="transmembrane region" description="Helical" evidence="9">
    <location>
        <begin position="30"/>
        <end position="49"/>
    </location>
</feature>
<protein>
    <recommendedName>
        <fullName evidence="8">Multidrug efflux pump Tap</fullName>
    </recommendedName>
</protein>
<dbReference type="InterPro" id="IPR020846">
    <property type="entry name" value="MFS_dom"/>
</dbReference>
<evidence type="ECO:0000256" key="4">
    <source>
        <dbReference type="ARBA" id="ARBA00022692"/>
    </source>
</evidence>
<proteinExistence type="inferred from homology"/>
<comment type="subcellular location">
    <subcellularLocation>
        <location evidence="1">Cell membrane</location>
        <topology evidence="1">Multi-pass membrane protein</topology>
    </subcellularLocation>
</comment>
<dbReference type="PROSITE" id="PS50850">
    <property type="entry name" value="MFS"/>
    <property type="match status" value="1"/>
</dbReference>
<dbReference type="EMBL" id="LGFU01000105">
    <property type="protein sequence ID" value="KUK45954.1"/>
    <property type="molecule type" value="Genomic_DNA"/>
</dbReference>
<evidence type="ECO:0000256" key="7">
    <source>
        <dbReference type="ARBA" id="ARBA00038075"/>
    </source>
</evidence>
<feature type="transmembrane region" description="Helical" evidence="9">
    <location>
        <begin position="95"/>
        <end position="117"/>
    </location>
</feature>
<feature type="transmembrane region" description="Helical" evidence="9">
    <location>
        <begin position="123"/>
        <end position="142"/>
    </location>
</feature>
<feature type="transmembrane region" description="Helical" evidence="9">
    <location>
        <begin position="55"/>
        <end position="83"/>
    </location>
</feature>
<evidence type="ECO:0000256" key="8">
    <source>
        <dbReference type="ARBA" id="ARBA00040914"/>
    </source>
</evidence>
<evidence type="ECO:0000256" key="1">
    <source>
        <dbReference type="ARBA" id="ARBA00004651"/>
    </source>
</evidence>
<gene>
    <name evidence="11" type="ORF">XD73_1169</name>
</gene>
<dbReference type="GO" id="GO:0005886">
    <property type="term" value="C:plasma membrane"/>
    <property type="evidence" value="ECO:0007669"/>
    <property type="project" value="UniProtKB-SubCell"/>
</dbReference>
<organism evidence="11 12">
    <name type="scientific">Anaerolinea thermophila</name>
    <dbReference type="NCBI Taxonomy" id="167964"/>
    <lineage>
        <taxon>Bacteria</taxon>
        <taxon>Bacillati</taxon>
        <taxon>Chloroflexota</taxon>
        <taxon>Anaerolineae</taxon>
        <taxon>Anaerolineales</taxon>
        <taxon>Anaerolineaceae</taxon>
        <taxon>Anaerolinea</taxon>
    </lineage>
</organism>